<dbReference type="STRING" id="502780.C1G853"/>
<sequence length="122" mass="14244">MASPVHYHYCGHNRQQTSPSVFWDWDRSDGDTRGARFSFINRNEGVTRGFRNSLHVKPTDSGKKPNFEAFSGFHTSVEEEEPGTEIFSTKWGPLVFDFETHLRAKPRRWHWTCRLQLSSTQL</sequence>
<dbReference type="AlphaFoldDB" id="C1G853"/>
<evidence type="ECO:0000313" key="1">
    <source>
        <dbReference type="EMBL" id="EEH47260.2"/>
    </source>
</evidence>
<dbReference type="InParanoid" id="C1G853"/>
<dbReference type="RefSeq" id="XP_010758370.1">
    <property type="nucleotide sequence ID" value="XM_010760068.1"/>
</dbReference>
<dbReference type="HOGENOM" id="CLU_2027435_0_0_1"/>
<dbReference type="GeneID" id="22582677"/>
<dbReference type="KEGG" id="pbn:PADG_03358"/>
<organism evidence="1 2">
    <name type="scientific">Paracoccidioides brasiliensis (strain Pb18)</name>
    <dbReference type="NCBI Taxonomy" id="502780"/>
    <lineage>
        <taxon>Eukaryota</taxon>
        <taxon>Fungi</taxon>
        <taxon>Dikarya</taxon>
        <taxon>Ascomycota</taxon>
        <taxon>Pezizomycotina</taxon>
        <taxon>Eurotiomycetes</taxon>
        <taxon>Eurotiomycetidae</taxon>
        <taxon>Onygenales</taxon>
        <taxon>Ajellomycetaceae</taxon>
        <taxon>Paracoccidioides</taxon>
    </lineage>
</organism>
<gene>
    <name evidence="1" type="ORF">PADG_03358</name>
</gene>
<dbReference type="VEuPathDB" id="FungiDB:PADG_03358"/>
<evidence type="ECO:0000313" key="2">
    <source>
        <dbReference type="Proteomes" id="UP000001628"/>
    </source>
</evidence>
<reference evidence="1 2" key="1">
    <citation type="journal article" date="2011" name="PLoS Genet.">
        <title>Comparative genomic analysis of human fungal pathogens causing paracoccidioidomycosis.</title>
        <authorList>
            <person name="Desjardins C.A."/>
            <person name="Champion M.D."/>
            <person name="Holder J.W."/>
            <person name="Muszewska A."/>
            <person name="Goldberg J."/>
            <person name="Bailao A.M."/>
            <person name="Brigido M.M."/>
            <person name="Ferreira M.E."/>
            <person name="Garcia A.M."/>
            <person name="Grynberg M."/>
            <person name="Gujja S."/>
            <person name="Heiman D.I."/>
            <person name="Henn M.R."/>
            <person name="Kodira C.D."/>
            <person name="Leon-Narvaez H."/>
            <person name="Longo L.V."/>
            <person name="Ma L.J."/>
            <person name="Malavazi I."/>
            <person name="Matsuo A.L."/>
            <person name="Morais F.V."/>
            <person name="Pereira M."/>
            <person name="Rodriguez-Brito S."/>
            <person name="Sakthikumar S."/>
            <person name="Salem-Izacc S.M."/>
            <person name="Sykes S.M."/>
            <person name="Teixeira M.M."/>
            <person name="Vallejo M.C."/>
            <person name="Walter M.E."/>
            <person name="Yandava C."/>
            <person name="Young S."/>
            <person name="Zeng Q."/>
            <person name="Zucker J."/>
            <person name="Felipe M.S."/>
            <person name="Goldman G.H."/>
            <person name="Haas B.J."/>
            <person name="McEwen J.G."/>
            <person name="Nino-Vega G."/>
            <person name="Puccia R."/>
            <person name="San-Blas G."/>
            <person name="Soares C.M."/>
            <person name="Birren B.W."/>
            <person name="Cuomo C.A."/>
        </authorList>
    </citation>
    <scope>NUCLEOTIDE SEQUENCE [LARGE SCALE GENOMIC DNA]</scope>
    <source>
        <strain evidence="1 2">Pb18</strain>
    </source>
</reference>
<protein>
    <submittedName>
        <fullName evidence="1">Uncharacterized protein</fullName>
    </submittedName>
</protein>
<keyword evidence="2" id="KW-1185">Reference proteome</keyword>
<dbReference type="eggNOG" id="ENOG502RMI6">
    <property type="taxonomic scope" value="Eukaryota"/>
</dbReference>
<name>C1G853_PARBD</name>
<dbReference type="EMBL" id="KN275959">
    <property type="protein sequence ID" value="EEH47260.2"/>
    <property type="molecule type" value="Genomic_DNA"/>
</dbReference>
<proteinExistence type="predicted"/>
<dbReference type="Proteomes" id="UP000001628">
    <property type="component" value="Unassembled WGS sequence"/>
</dbReference>
<accession>C1G853</accession>